<evidence type="ECO:0000256" key="8">
    <source>
        <dbReference type="ARBA" id="ARBA00023012"/>
    </source>
</evidence>
<keyword evidence="3" id="KW-0597">Phosphoprotein</keyword>
<keyword evidence="4" id="KW-0808">Transferase</keyword>
<keyword evidence="6 12" id="KW-0418">Kinase</keyword>
<dbReference type="EC" id="2.7.13.3" evidence="2"/>
<dbReference type="InterPro" id="IPR005467">
    <property type="entry name" value="His_kinase_dom"/>
</dbReference>
<dbReference type="GO" id="GO:0004673">
    <property type="term" value="F:protein histidine kinase activity"/>
    <property type="evidence" value="ECO:0007669"/>
    <property type="project" value="UniProtKB-EC"/>
</dbReference>
<organism evidence="12 13">
    <name type="scientific">Leucobacter chromiisoli</name>
    <dbReference type="NCBI Taxonomy" id="2796471"/>
    <lineage>
        <taxon>Bacteria</taxon>
        <taxon>Bacillati</taxon>
        <taxon>Actinomycetota</taxon>
        <taxon>Actinomycetes</taxon>
        <taxon>Micrococcales</taxon>
        <taxon>Microbacteriaceae</taxon>
        <taxon>Leucobacter</taxon>
    </lineage>
</organism>
<dbReference type="CDD" id="cd00075">
    <property type="entry name" value="HATPase"/>
    <property type="match status" value="1"/>
</dbReference>
<comment type="catalytic activity">
    <reaction evidence="1">
        <text>ATP + protein L-histidine = ADP + protein N-phospho-L-histidine.</text>
        <dbReference type="EC" id="2.7.13.3"/>
    </reaction>
</comment>
<evidence type="ECO:0000313" key="12">
    <source>
        <dbReference type="EMBL" id="MBK0420285.1"/>
    </source>
</evidence>
<keyword evidence="9" id="KW-0175">Coiled coil</keyword>
<evidence type="ECO:0000256" key="7">
    <source>
        <dbReference type="ARBA" id="ARBA00022840"/>
    </source>
</evidence>
<dbReference type="GO" id="GO:0005524">
    <property type="term" value="F:ATP binding"/>
    <property type="evidence" value="ECO:0007669"/>
    <property type="project" value="UniProtKB-KW"/>
</dbReference>
<dbReference type="AlphaFoldDB" id="A0A934Q8P2"/>
<dbReference type="Proteomes" id="UP000608530">
    <property type="component" value="Unassembled WGS sequence"/>
</dbReference>
<reference evidence="12" key="1">
    <citation type="submission" date="2020-12" db="EMBL/GenBank/DDBJ databases">
        <title>Leucobacter sp. CAS1, isolated from Chromium sludge.</title>
        <authorList>
            <person name="Xu Z."/>
        </authorList>
    </citation>
    <scope>NUCLEOTIDE SEQUENCE</scope>
    <source>
        <strain evidence="12">CSA1</strain>
    </source>
</reference>
<dbReference type="PRINTS" id="PR00344">
    <property type="entry name" value="BCTRLSENSOR"/>
</dbReference>
<dbReference type="PANTHER" id="PTHR43065">
    <property type="entry name" value="SENSOR HISTIDINE KINASE"/>
    <property type="match status" value="1"/>
</dbReference>
<evidence type="ECO:0000256" key="1">
    <source>
        <dbReference type="ARBA" id="ARBA00000085"/>
    </source>
</evidence>
<dbReference type="SMART" id="SM00387">
    <property type="entry name" value="HATPase_c"/>
    <property type="match status" value="1"/>
</dbReference>
<dbReference type="RefSeq" id="WP_200116422.1">
    <property type="nucleotide sequence ID" value="NZ_JAEHOH010000024.1"/>
</dbReference>
<keyword evidence="7" id="KW-0067">ATP-binding</keyword>
<evidence type="ECO:0000256" key="5">
    <source>
        <dbReference type="ARBA" id="ARBA00022741"/>
    </source>
</evidence>
<dbReference type="SUPFAM" id="SSF55874">
    <property type="entry name" value="ATPase domain of HSP90 chaperone/DNA topoisomerase II/histidine kinase"/>
    <property type="match status" value="2"/>
</dbReference>
<gene>
    <name evidence="12" type="ORF">JD276_14720</name>
</gene>
<evidence type="ECO:0000256" key="10">
    <source>
        <dbReference type="SAM" id="MobiDB-lite"/>
    </source>
</evidence>
<keyword evidence="13" id="KW-1185">Reference proteome</keyword>
<comment type="caution">
    <text evidence="12">The sequence shown here is derived from an EMBL/GenBank/DDBJ whole genome shotgun (WGS) entry which is preliminary data.</text>
</comment>
<feature type="region of interest" description="Disordered" evidence="10">
    <location>
        <begin position="115"/>
        <end position="134"/>
    </location>
</feature>
<dbReference type="PROSITE" id="PS50109">
    <property type="entry name" value="HIS_KIN"/>
    <property type="match status" value="1"/>
</dbReference>
<evidence type="ECO:0000313" key="13">
    <source>
        <dbReference type="Proteomes" id="UP000608530"/>
    </source>
</evidence>
<dbReference type="Gene3D" id="3.30.565.10">
    <property type="entry name" value="Histidine kinase-like ATPase, C-terminal domain"/>
    <property type="match status" value="2"/>
</dbReference>
<evidence type="ECO:0000256" key="6">
    <source>
        <dbReference type="ARBA" id="ARBA00022777"/>
    </source>
</evidence>
<dbReference type="Pfam" id="PF02518">
    <property type="entry name" value="HATPase_c"/>
    <property type="match status" value="1"/>
</dbReference>
<dbReference type="EMBL" id="JAEHOH010000024">
    <property type="protein sequence ID" value="MBK0420285.1"/>
    <property type="molecule type" value="Genomic_DNA"/>
</dbReference>
<keyword evidence="8" id="KW-0902">Two-component regulatory system</keyword>
<sequence>MPQGTDDGQQEQTVMHFEVHPSVLFKLGEDLITDDAQALVELIKNSYDADAKVVRVDIDTEGWYSRQTGEPVEEPNKPDPEVVRGRLSVTDDGTGMSLEAIRSGWLTVSYSKKREMKASGQQTPGKRTPLGDKGLGRLGVQRLGALVVLTSVPLDSDEEQAQNKVGTLRNSVIIDWSQFAAAGTLRAVSLDVTTSTIEATKTGTTVSVLGLHNMGYWEGRGELDLQKELTSILSPYESAAGIRFFIKVNGTEIDMRSEARRVLDAAPTTFRFTYADRILEVTSSTSHSILRGRNPEERAAYNQLIVPDGGFRFVEWLLSKHPSRAAELGAESGDDRYFLRFKKQVSLDDAVSVKVSYSDPGRFSGEISSLSFDQNDESAFDKASDLREFAEGIVGIRVFRDGFGIRLGEDWLGLSKQQTTGSSWYGLRPQNSAGYVNLTAAENASLEETSSRESFRETSAWQGFFGLMQQIVAFARISQEFVRRNWVIYRRENLSPTQLDETATPAEITRHINSQLREANSASIRSREAREKLKSLDKTVSELKSSKEDSSRAIWTDPALQAAIDAAASDIRAVEAELSTLLDELDRVFKVVVEIRGSADLLQEKINVTEERIGRAWESVALGLSAELLAHEVDHIAERLRGRSHQNLDYLKKQVPADARSLAFAEHVRSSSAELLRQVSRLNPALRFRRDRKTSSKISTLLATAIEYHRVRLEVDNINVSAVIEKDFDVIINEGKFSQIIDNLVLNSEYWIRRHLQQGRIDEGKIVLTIDSPRLMVRDNGPGIPPAVQDSLFDAFVTTKPEEQGRGLGLFVVTQLLDSEGASIRLGDHKNESGRPDTFELDLRGMMPPANTHG</sequence>
<protein>
    <recommendedName>
        <fullName evidence="2">histidine kinase</fullName>
        <ecNumber evidence="2">2.7.13.3</ecNumber>
    </recommendedName>
</protein>
<feature type="domain" description="Histidine kinase" evidence="11">
    <location>
        <begin position="628"/>
        <end position="845"/>
    </location>
</feature>
<keyword evidence="5" id="KW-0547">Nucleotide-binding</keyword>
<dbReference type="InterPro" id="IPR003594">
    <property type="entry name" value="HATPase_dom"/>
</dbReference>
<dbReference type="InterPro" id="IPR004358">
    <property type="entry name" value="Sig_transdc_His_kin-like_C"/>
</dbReference>
<accession>A0A934Q8P2</accession>
<feature type="coiled-coil region" evidence="9">
    <location>
        <begin position="526"/>
        <end position="584"/>
    </location>
</feature>
<dbReference type="InterPro" id="IPR036890">
    <property type="entry name" value="HATPase_C_sf"/>
</dbReference>
<name>A0A934Q8P2_9MICO</name>
<dbReference type="GO" id="GO:0000160">
    <property type="term" value="P:phosphorelay signal transduction system"/>
    <property type="evidence" value="ECO:0007669"/>
    <property type="project" value="UniProtKB-KW"/>
</dbReference>
<evidence type="ECO:0000259" key="11">
    <source>
        <dbReference type="PROSITE" id="PS50109"/>
    </source>
</evidence>
<proteinExistence type="predicted"/>
<evidence type="ECO:0000256" key="2">
    <source>
        <dbReference type="ARBA" id="ARBA00012438"/>
    </source>
</evidence>
<evidence type="ECO:0000256" key="4">
    <source>
        <dbReference type="ARBA" id="ARBA00022679"/>
    </source>
</evidence>
<evidence type="ECO:0000256" key="9">
    <source>
        <dbReference type="SAM" id="Coils"/>
    </source>
</evidence>
<dbReference type="Pfam" id="PF13589">
    <property type="entry name" value="HATPase_c_3"/>
    <property type="match status" value="1"/>
</dbReference>
<dbReference type="PANTHER" id="PTHR43065:SF10">
    <property type="entry name" value="PEROXIDE STRESS-ACTIVATED HISTIDINE KINASE MAK3"/>
    <property type="match status" value="1"/>
</dbReference>
<evidence type="ECO:0000256" key="3">
    <source>
        <dbReference type="ARBA" id="ARBA00022553"/>
    </source>
</evidence>